<dbReference type="WBParaSite" id="MCU_005076-RA">
    <property type="protein sequence ID" value="MCU_005076-RA"/>
    <property type="gene ID" value="MCU_005076"/>
</dbReference>
<reference evidence="1" key="1">
    <citation type="submission" date="2019-11" db="UniProtKB">
        <authorList>
            <consortium name="WormBaseParasite"/>
        </authorList>
    </citation>
    <scope>IDENTIFICATION</scope>
</reference>
<evidence type="ECO:0000313" key="1">
    <source>
        <dbReference type="WBParaSite" id="MCU_005076-RA"/>
    </source>
</evidence>
<organism evidence="1">
    <name type="scientific">Mesocestoides corti</name>
    <name type="common">Flatworm</name>
    <dbReference type="NCBI Taxonomy" id="53468"/>
    <lineage>
        <taxon>Eukaryota</taxon>
        <taxon>Metazoa</taxon>
        <taxon>Spiralia</taxon>
        <taxon>Lophotrochozoa</taxon>
        <taxon>Platyhelminthes</taxon>
        <taxon>Cestoda</taxon>
        <taxon>Eucestoda</taxon>
        <taxon>Cyclophyllidea</taxon>
        <taxon>Mesocestoididae</taxon>
        <taxon>Mesocestoides</taxon>
    </lineage>
</organism>
<proteinExistence type="predicted"/>
<accession>A0A5K3F2Q4</accession>
<protein>
    <submittedName>
        <fullName evidence="1">Uncharacterized protein</fullName>
    </submittedName>
</protein>
<dbReference type="AlphaFoldDB" id="A0A5K3F2Q4"/>
<sequence length="97" mass="11208">MLEFGYPTIHERGLIRHSVQGNCLKVGLSESVEQKTRTFSYATSFITENYTLTVTIVFTKCVERFDVVQHCHNLTLENANFSETSYFGYLRMSVTRN</sequence>
<name>A0A5K3F2Q4_MESCO</name>